<protein>
    <recommendedName>
        <fullName evidence="3">Endonuclease/exonuclease/phosphatase domain-containing protein</fullName>
    </recommendedName>
</protein>
<sequence>MQTSWIEKEELDNPISTGSCGLTSTILAEEFYVTHSTILAGMMNWESPGTNSPHWDRRCLIELLTGKMKLIINLLLNWIVIKEETHYRSTYANFNNEIVLCYANKSEMKVPSYTMKANLRCKVLILLLLSGIEQNPGPKSTRQTTLDVGKERDLHELITAMSNRIDDWGAKLESRFSGSLSKNVSKQFPAKNATIVLLHWNINGYHRIISLFSLIDYLKKFEVFAITETWLIEETKILTEDYHIIQLPAIKTEIKRRASGGIIVGSCWITIIINELIDGSDVKTCLLFTYLPPNASHEQNVTKLINQNEYQIKECNEVVIAGDIYIRTVNRGSLHNPLQLETTLNKHRHSKDKIISPLSERLIAFNDSNSIIANGRTKGDTEGSFTFVSDRGSSVSDYFMFTQSLIENISDMWIEELPYSDHLPIILVLNTDHKQKQSTQKSPWYDRDCYQMKNTTKSSLKKYTNSAEEQDREKYIEDRKKYLKLLKTKEINKIKTK</sequence>
<dbReference type="InterPro" id="IPR036691">
    <property type="entry name" value="Endo/exonu/phosph_ase_sf"/>
</dbReference>
<dbReference type="EMBL" id="CP092872">
    <property type="protein sequence ID" value="UYV73184.1"/>
    <property type="molecule type" value="Genomic_DNA"/>
</dbReference>
<evidence type="ECO:0008006" key="3">
    <source>
        <dbReference type="Google" id="ProtNLM"/>
    </source>
</evidence>
<proteinExistence type="predicted"/>
<accession>A0ABY6KWC2</accession>
<organism evidence="1 2">
    <name type="scientific">Cordylochernes scorpioides</name>
    <dbReference type="NCBI Taxonomy" id="51811"/>
    <lineage>
        <taxon>Eukaryota</taxon>
        <taxon>Metazoa</taxon>
        <taxon>Ecdysozoa</taxon>
        <taxon>Arthropoda</taxon>
        <taxon>Chelicerata</taxon>
        <taxon>Arachnida</taxon>
        <taxon>Pseudoscorpiones</taxon>
        <taxon>Cheliferoidea</taxon>
        <taxon>Chernetidae</taxon>
        <taxon>Cordylochernes</taxon>
    </lineage>
</organism>
<dbReference type="Proteomes" id="UP001235939">
    <property type="component" value="Chromosome 10"/>
</dbReference>
<name>A0ABY6KWC2_9ARAC</name>
<reference evidence="1 2" key="1">
    <citation type="submission" date="2022-01" db="EMBL/GenBank/DDBJ databases">
        <title>A chromosomal length assembly of Cordylochernes scorpioides.</title>
        <authorList>
            <person name="Zeh D."/>
            <person name="Zeh J."/>
        </authorList>
    </citation>
    <scope>NUCLEOTIDE SEQUENCE [LARGE SCALE GENOMIC DNA]</scope>
    <source>
        <strain evidence="1">IN4F17</strain>
        <tissue evidence="1">Whole Body</tissue>
    </source>
</reference>
<dbReference type="SUPFAM" id="SSF56219">
    <property type="entry name" value="DNase I-like"/>
    <property type="match status" value="1"/>
</dbReference>
<evidence type="ECO:0000313" key="1">
    <source>
        <dbReference type="EMBL" id="UYV73184.1"/>
    </source>
</evidence>
<dbReference type="Gene3D" id="3.60.10.10">
    <property type="entry name" value="Endonuclease/exonuclease/phosphatase"/>
    <property type="match status" value="1"/>
</dbReference>
<gene>
    <name evidence="1" type="ORF">LAZ67_10002119</name>
</gene>
<evidence type="ECO:0000313" key="2">
    <source>
        <dbReference type="Proteomes" id="UP001235939"/>
    </source>
</evidence>
<keyword evidence="2" id="KW-1185">Reference proteome</keyword>